<dbReference type="InterPro" id="IPR002182">
    <property type="entry name" value="NB-ARC"/>
</dbReference>
<dbReference type="PROSITE" id="PS50104">
    <property type="entry name" value="TIR"/>
    <property type="match status" value="1"/>
</dbReference>
<dbReference type="EMBL" id="CM002291">
    <property type="protein sequence ID" value="ESW23433.1"/>
    <property type="molecule type" value="Genomic_DNA"/>
</dbReference>
<dbReference type="InterPro" id="IPR058192">
    <property type="entry name" value="WHD_ROQ1-like"/>
</dbReference>
<dbReference type="SUPFAM" id="SSF46785">
    <property type="entry name" value="Winged helix' DNA-binding domain"/>
    <property type="match status" value="1"/>
</dbReference>
<accession>V7C231</accession>
<dbReference type="PRINTS" id="PR00364">
    <property type="entry name" value="DISEASERSIST"/>
</dbReference>
<dbReference type="InterPro" id="IPR044974">
    <property type="entry name" value="Disease_R_plants"/>
</dbReference>
<dbReference type="SUPFAM" id="SSF52200">
    <property type="entry name" value="Toll/Interleukin receptor TIR domain"/>
    <property type="match status" value="1"/>
</dbReference>
<dbReference type="Pfam" id="PF00931">
    <property type="entry name" value="NB-ARC"/>
    <property type="match status" value="1"/>
</dbReference>
<dbReference type="PANTHER" id="PTHR11017:SF455">
    <property type="entry name" value="NB-ARC DOMAIN PROTEIN"/>
    <property type="match status" value="1"/>
</dbReference>
<dbReference type="Proteomes" id="UP000000226">
    <property type="component" value="Chromosome 4"/>
</dbReference>
<dbReference type="PANTHER" id="PTHR11017">
    <property type="entry name" value="LEUCINE-RICH REPEAT-CONTAINING PROTEIN"/>
    <property type="match status" value="1"/>
</dbReference>
<sequence>MAQRSFSSSRNPWHYDVFLNFRGEDTRSQFAYNLYNSLRQKGIVTFFDDDGLRRGEDITPSLFKAIQNSMISIVVFSKNYASSTYCLNELVKILECAKEEGRSIYPIFYEVDPSQVRHQTGTYAEALSKHEARFHTDADNEKAQKWRKALHEAANLSGWHFQHGSQQPEYEFIRKIVEEISEKINYIPLHVADNPIGLEYAVQGVKSLLGDGSDVNMVGIYGIGGIGKTTIARAVYNCLFWHFQGSCFLPDIRENTINKHGIVRLQEILLSETLKEEDIKVRDVNRGIQIIKRRLQQKKVLLVLDDVDKLQQLKVLAGGHDWFGSGSTIIITTRDKYLLDAHGVVNLYEAKPLNVEKAIELFNWHAFKKGKVGPAYTNISNRAVSYACGLPLALEVIGSHLFGKSLEQCSSALDKYESIPHEKIHEILKVSYDGLEENEKGIFLDIACFFNTCELGNVTPILEAHGFYVEDGLRVLVDRSLIKIDSSGFVRMHDLILDTGREIVRQESTLEPGRRSRLWFNEDIVHVLEENTGSDKIEFIKLEGHNNIEVQWNGKAFREMKNLRILIIEDSTFSTGPKHLPNSLRVLDWSCYPSPSLPSDFNPKRFEILLMPESCLQIFKPEKMLGSLSIINLEDCKFLTDLPSLREAPLLTTLRLDKCSNLVNIDESIGFLDKLCLLSAQECTKLKTLAPCIMLTSLETLDLRRCESLESFPEVLGKMEKIRKIYLDGTNIEKLPFSIRNFVGLELLSLKGCRRLYQLPDSISMIREVKVLVGYGHGTYQNFEELSSEVSASAMLIDA</sequence>
<evidence type="ECO:0000259" key="5">
    <source>
        <dbReference type="PROSITE" id="PS50104"/>
    </source>
</evidence>
<reference evidence="7" key="1">
    <citation type="journal article" date="2014" name="Nat. Genet.">
        <title>A reference genome for common bean and genome-wide analysis of dual domestications.</title>
        <authorList>
            <person name="Schmutz J."/>
            <person name="McClean P.E."/>
            <person name="Mamidi S."/>
            <person name="Wu G.A."/>
            <person name="Cannon S.B."/>
            <person name="Grimwood J."/>
            <person name="Jenkins J."/>
            <person name="Shu S."/>
            <person name="Song Q."/>
            <person name="Chavarro C."/>
            <person name="Torres-Torres M."/>
            <person name="Geffroy V."/>
            <person name="Moghaddam S.M."/>
            <person name="Gao D."/>
            <person name="Abernathy B."/>
            <person name="Barry K."/>
            <person name="Blair M."/>
            <person name="Brick M.A."/>
            <person name="Chovatia M."/>
            <person name="Gepts P."/>
            <person name="Goodstein D.M."/>
            <person name="Gonzales M."/>
            <person name="Hellsten U."/>
            <person name="Hyten D.L."/>
            <person name="Jia G."/>
            <person name="Kelly J.D."/>
            <person name="Kudrna D."/>
            <person name="Lee R."/>
            <person name="Richard M.M."/>
            <person name="Miklas P.N."/>
            <person name="Osorno J.M."/>
            <person name="Rodrigues J."/>
            <person name="Thareau V."/>
            <person name="Urrea C.A."/>
            <person name="Wang M."/>
            <person name="Yu Y."/>
            <person name="Zhang M."/>
            <person name="Wing R.A."/>
            <person name="Cregan P.B."/>
            <person name="Rokhsar D.S."/>
            <person name="Jackson S.A."/>
        </authorList>
    </citation>
    <scope>NUCLEOTIDE SEQUENCE [LARGE SCALE GENOMIC DNA]</scope>
    <source>
        <strain evidence="7">cv. G19833</strain>
    </source>
</reference>
<dbReference type="GO" id="GO:0007165">
    <property type="term" value="P:signal transduction"/>
    <property type="evidence" value="ECO:0007669"/>
    <property type="project" value="InterPro"/>
</dbReference>
<dbReference type="SMART" id="SM00255">
    <property type="entry name" value="TIR"/>
    <property type="match status" value="1"/>
</dbReference>
<organism evidence="6 7">
    <name type="scientific">Phaseolus vulgaris</name>
    <name type="common">Kidney bean</name>
    <name type="synonym">French bean</name>
    <dbReference type="NCBI Taxonomy" id="3885"/>
    <lineage>
        <taxon>Eukaryota</taxon>
        <taxon>Viridiplantae</taxon>
        <taxon>Streptophyta</taxon>
        <taxon>Embryophyta</taxon>
        <taxon>Tracheophyta</taxon>
        <taxon>Spermatophyta</taxon>
        <taxon>Magnoliopsida</taxon>
        <taxon>eudicotyledons</taxon>
        <taxon>Gunneridae</taxon>
        <taxon>Pentapetalae</taxon>
        <taxon>rosids</taxon>
        <taxon>fabids</taxon>
        <taxon>Fabales</taxon>
        <taxon>Fabaceae</taxon>
        <taxon>Papilionoideae</taxon>
        <taxon>50 kb inversion clade</taxon>
        <taxon>NPAAA clade</taxon>
        <taxon>indigoferoid/millettioid clade</taxon>
        <taxon>Phaseoleae</taxon>
        <taxon>Phaseolus</taxon>
    </lineage>
</organism>
<name>V7C231_PHAVU</name>
<dbReference type="InterPro" id="IPR000157">
    <property type="entry name" value="TIR_dom"/>
</dbReference>
<dbReference type="Gene3D" id="3.80.10.10">
    <property type="entry name" value="Ribonuclease Inhibitor"/>
    <property type="match status" value="1"/>
</dbReference>
<evidence type="ECO:0000313" key="7">
    <source>
        <dbReference type="Proteomes" id="UP000000226"/>
    </source>
</evidence>
<dbReference type="Gene3D" id="1.10.8.430">
    <property type="entry name" value="Helical domain of apoptotic protease-activating factors"/>
    <property type="match status" value="1"/>
</dbReference>
<dbReference type="InterPro" id="IPR058546">
    <property type="entry name" value="RPS4B/Roq1-like_LRR"/>
</dbReference>
<feature type="domain" description="TIR" evidence="5">
    <location>
        <begin position="13"/>
        <end position="184"/>
    </location>
</feature>
<dbReference type="InterPro" id="IPR032675">
    <property type="entry name" value="LRR_dom_sf"/>
</dbReference>
<dbReference type="OrthoDB" id="1901675at2759"/>
<dbReference type="eggNOG" id="ENOG502RRJF">
    <property type="taxonomic scope" value="Eukaryota"/>
</dbReference>
<dbReference type="SUPFAM" id="SSF52058">
    <property type="entry name" value="L domain-like"/>
    <property type="match status" value="1"/>
</dbReference>
<dbReference type="Gramene" id="ESW23433">
    <property type="protein sequence ID" value="ESW23433"/>
    <property type="gene ID" value="PHAVU_004G046400g"/>
</dbReference>
<dbReference type="InterPro" id="IPR042197">
    <property type="entry name" value="Apaf_helical"/>
</dbReference>
<protein>
    <recommendedName>
        <fullName evidence="5">TIR domain-containing protein</fullName>
    </recommendedName>
</protein>
<keyword evidence="1" id="KW-0433">Leucine-rich repeat</keyword>
<evidence type="ECO:0000256" key="4">
    <source>
        <dbReference type="ARBA" id="ARBA00023027"/>
    </source>
</evidence>
<evidence type="ECO:0000256" key="2">
    <source>
        <dbReference type="ARBA" id="ARBA00022737"/>
    </source>
</evidence>
<evidence type="ECO:0000256" key="3">
    <source>
        <dbReference type="ARBA" id="ARBA00022821"/>
    </source>
</evidence>
<keyword evidence="3" id="KW-0611">Plant defense</keyword>
<keyword evidence="7" id="KW-1185">Reference proteome</keyword>
<dbReference type="Gene3D" id="3.40.50.300">
    <property type="entry name" value="P-loop containing nucleotide triphosphate hydrolases"/>
    <property type="match status" value="1"/>
</dbReference>
<dbReference type="InterPro" id="IPR035897">
    <property type="entry name" value="Toll_tir_struct_dom_sf"/>
</dbReference>
<dbReference type="SUPFAM" id="SSF52540">
    <property type="entry name" value="P-loop containing nucleoside triphosphate hydrolases"/>
    <property type="match status" value="1"/>
</dbReference>
<dbReference type="Gene3D" id="3.40.50.10140">
    <property type="entry name" value="Toll/interleukin-1 receptor homology (TIR) domain"/>
    <property type="match status" value="1"/>
</dbReference>
<dbReference type="Pfam" id="PF01582">
    <property type="entry name" value="TIR"/>
    <property type="match status" value="1"/>
</dbReference>
<dbReference type="GO" id="GO:0043531">
    <property type="term" value="F:ADP binding"/>
    <property type="evidence" value="ECO:0007669"/>
    <property type="project" value="InterPro"/>
</dbReference>
<dbReference type="STRING" id="3885.V7C231"/>
<evidence type="ECO:0000256" key="1">
    <source>
        <dbReference type="ARBA" id="ARBA00022614"/>
    </source>
</evidence>
<keyword evidence="2" id="KW-0677">Repeat</keyword>
<dbReference type="InterPro" id="IPR027417">
    <property type="entry name" value="P-loop_NTPase"/>
</dbReference>
<dbReference type="Pfam" id="PF23286">
    <property type="entry name" value="LRR_13"/>
    <property type="match status" value="1"/>
</dbReference>
<dbReference type="GO" id="GO:0006952">
    <property type="term" value="P:defense response"/>
    <property type="evidence" value="ECO:0007669"/>
    <property type="project" value="UniProtKB-KW"/>
</dbReference>
<dbReference type="OMA" id="AMATETW"/>
<dbReference type="InterPro" id="IPR036390">
    <property type="entry name" value="WH_DNA-bd_sf"/>
</dbReference>
<proteinExistence type="predicted"/>
<gene>
    <name evidence="6" type="ORF">PHAVU_004G046400g</name>
</gene>
<keyword evidence="4" id="KW-0520">NAD</keyword>
<evidence type="ECO:0000313" key="6">
    <source>
        <dbReference type="EMBL" id="ESW23433.1"/>
    </source>
</evidence>
<dbReference type="Pfam" id="PF23282">
    <property type="entry name" value="WHD_ROQ1"/>
    <property type="match status" value="1"/>
</dbReference>
<dbReference type="AlphaFoldDB" id="V7C231"/>
<dbReference type="SMR" id="V7C231"/>
<dbReference type="FunFam" id="3.40.50.10140:FF:000007">
    <property type="entry name" value="Disease resistance protein (TIR-NBS-LRR class)"/>
    <property type="match status" value="1"/>
</dbReference>